<proteinExistence type="predicted"/>
<dbReference type="Proteomes" id="UP000392064">
    <property type="component" value="Plasmid p001"/>
</dbReference>
<keyword evidence="2" id="KW-0614">Plasmid</keyword>
<feature type="domain" description="Tox-REase-7" evidence="1">
    <location>
        <begin position="7"/>
        <end position="72"/>
    </location>
</feature>
<evidence type="ECO:0000259" key="1">
    <source>
        <dbReference type="Pfam" id="PF15649"/>
    </source>
</evidence>
<evidence type="ECO:0000313" key="2">
    <source>
        <dbReference type="EMBL" id="QGG39923.1"/>
    </source>
</evidence>
<dbReference type="AlphaFoldDB" id="A0A5Q2MDJ3"/>
<sequence length="89" mass="9788">MLRPAMDRIPSASGRAAYRIPDELNSSVLGEVKNVGRLSYTSQLRDFTAYAQAHSLTFNLYVRGSTTFSKPLQNMIDSGVITRVPNLGP</sequence>
<protein>
    <recommendedName>
        <fullName evidence="1">Tox-REase-7 domain-containing protein</fullName>
    </recommendedName>
</protein>
<dbReference type="InterPro" id="IPR028903">
    <property type="entry name" value="Tox-REase-7_dom"/>
</dbReference>
<accession>A0A5Q2MDJ3</accession>
<organism evidence="2 3">
    <name type="scientific">Aeromicrobium yanjiei</name>
    <dbReference type="NCBI Taxonomy" id="2662028"/>
    <lineage>
        <taxon>Bacteria</taxon>
        <taxon>Bacillati</taxon>
        <taxon>Actinomycetota</taxon>
        <taxon>Actinomycetes</taxon>
        <taxon>Propionibacteriales</taxon>
        <taxon>Nocardioidaceae</taxon>
        <taxon>Aeromicrobium</taxon>
    </lineage>
</organism>
<dbReference type="KEGG" id="aef:GEV26_00215"/>
<geneLocation type="plasmid" evidence="2 3">
    <name>p001</name>
</geneLocation>
<reference evidence="2 3" key="1">
    <citation type="submission" date="2019-11" db="EMBL/GenBank/DDBJ databases">
        <authorList>
            <person name="Li J."/>
        </authorList>
    </citation>
    <scope>NUCLEOTIDE SEQUENCE [LARGE SCALE GENOMIC DNA]</scope>
    <source>
        <strain evidence="2 3">MF47</strain>
        <plasmid evidence="2 3">p001</plasmid>
    </source>
</reference>
<dbReference type="EMBL" id="CP045736">
    <property type="protein sequence ID" value="QGG39923.1"/>
    <property type="molecule type" value="Genomic_DNA"/>
</dbReference>
<keyword evidence="3" id="KW-1185">Reference proteome</keyword>
<dbReference type="RefSeq" id="WP_153651197.1">
    <property type="nucleotide sequence ID" value="NZ_CP045736.1"/>
</dbReference>
<evidence type="ECO:0000313" key="3">
    <source>
        <dbReference type="Proteomes" id="UP000392064"/>
    </source>
</evidence>
<name>A0A5Q2MDJ3_9ACTN</name>
<gene>
    <name evidence="2" type="ORF">GEV26_00215</name>
</gene>
<dbReference type="Pfam" id="PF15649">
    <property type="entry name" value="Tox-REase-7"/>
    <property type="match status" value="1"/>
</dbReference>